<dbReference type="OrthoDB" id="9799092at2"/>
<protein>
    <recommendedName>
        <fullName evidence="3">TsaA-like domain-containing protein</fullName>
    </recommendedName>
</protein>
<dbReference type="KEGG" id="fgi:OP10G_0417"/>
<dbReference type="AlphaFoldDB" id="A0A068NLX8"/>
<evidence type="ECO:0000256" key="2">
    <source>
        <dbReference type="ARBA" id="ARBA00033753"/>
    </source>
</evidence>
<dbReference type="InterPro" id="IPR040372">
    <property type="entry name" value="YaeB-like"/>
</dbReference>
<accession>A0A068NLX8</accession>
<dbReference type="STRING" id="661478.OP10G_0417"/>
<proteinExistence type="inferred from homology"/>
<dbReference type="PANTHER" id="PTHR12818">
    <property type="entry name" value="TRNA (ADENINE(37)-N6)-METHYLTRANSFERASE"/>
    <property type="match status" value="1"/>
</dbReference>
<dbReference type="SUPFAM" id="SSF118196">
    <property type="entry name" value="YaeB-like"/>
    <property type="match status" value="1"/>
</dbReference>
<evidence type="ECO:0000313" key="5">
    <source>
        <dbReference type="Proteomes" id="UP000027982"/>
    </source>
</evidence>
<dbReference type="InterPro" id="IPR036413">
    <property type="entry name" value="YaeB-like_sf"/>
</dbReference>
<dbReference type="PANTHER" id="PTHR12818:SF0">
    <property type="entry name" value="TRNA (ADENINE(37)-N6)-METHYLTRANSFERASE"/>
    <property type="match status" value="1"/>
</dbReference>
<name>A0A068NLX8_FIMGI</name>
<dbReference type="HOGENOM" id="CLU_212650_0_0_0"/>
<dbReference type="EMBL" id="CP007139">
    <property type="protein sequence ID" value="AIE83785.1"/>
    <property type="molecule type" value="Genomic_DNA"/>
</dbReference>
<gene>
    <name evidence="4" type="ORF">OP10G_0417</name>
</gene>
<dbReference type="InterPro" id="IPR036414">
    <property type="entry name" value="YaeB_N_sf"/>
</dbReference>
<evidence type="ECO:0000313" key="4">
    <source>
        <dbReference type="EMBL" id="AIE83785.1"/>
    </source>
</evidence>
<feature type="domain" description="TsaA-like" evidence="3">
    <location>
        <begin position="1"/>
        <end position="42"/>
    </location>
</feature>
<dbReference type="Pfam" id="PF01980">
    <property type="entry name" value="TrmO_N"/>
    <property type="match status" value="1"/>
</dbReference>
<evidence type="ECO:0000259" key="3">
    <source>
        <dbReference type="PROSITE" id="PS51668"/>
    </source>
</evidence>
<dbReference type="PROSITE" id="PS51668">
    <property type="entry name" value="TSAA_2"/>
    <property type="match status" value="1"/>
</dbReference>
<comment type="similarity">
    <text evidence="2">Belongs to the tRNA methyltransferase O family.</text>
</comment>
<sequence>MATVEILSVQGTKIRVRGLDAIDGSPVIDIKPFTPPYDEPKGEVRVPAWVERLAY</sequence>
<organism evidence="4 5">
    <name type="scientific">Fimbriimonas ginsengisoli Gsoil 348</name>
    <dbReference type="NCBI Taxonomy" id="661478"/>
    <lineage>
        <taxon>Bacteria</taxon>
        <taxon>Bacillati</taxon>
        <taxon>Armatimonadota</taxon>
        <taxon>Fimbriimonadia</taxon>
        <taxon>Fimbriimonadales</taxon>
        <taxon>Fimbriimonadaceae</taxon>
        <taxon>Fimbriimonas</taxon>
    </lineage>
</organism>
<dbReference type="Gene3D" id="2.40.30.70">
    <property type="entry name" value="YaeB-like"/>
    <property type="match status" value="1"/>
</dbReference>
<reference evidence="4 5" key="1">
    <citation type="journal article" date="2014" name="PLoS ONE">
        <title>The first complete genome sequence of the class fimbriimonadia in the phylum armatimonadetes.</title>
        <authorList>
            <person name="Hu Z.Y."/>
            <person name="Wang Y.Z."/>
            <person name="Im W.T."/>
            <person name="Wang S.Y."/>
            <person name="Zhao G.P."/>
            <person name="Zheng H.J."/>
            <person name="Quan Z.X."/>
        </authorList>
    </citation>
    <scope>NUCLEOTIDE SEQUENCE [LARGE SCALE GENOMIC DNA]</scope>
    <source>
        <strain evidence="4">Gsoil 348</strain>
    </source>
</reference>
<evidence type="ECO:0000256" key="1">
    <source>
        <dbReference type="ARBA" id="ARBA00022691"/>
    </source>
</evidence>
<keyword evidence="1" id="KW-0949">S-adenosyl-L-methionine</keyword>
<keyword evidence="5" id="KW-1185">Reference proteome</keyword>
<dbReference type="Proteomes" id="UP000027982">
    <property type="component" value="Chromosome"/>
</dbReference>
<dbReference type="InterPro" id="IPR023370">
    <property type="entry name" value="TrmO-like_N"/>
</dbReference>